<name>A0A1E3SGN7_MYCIE</name>
<dbReference type="SUPFAM" id="SSF140459">
    <property type="entry name" value="PE/PPE dimer-like"/>
    <property type="match status" value="1"/>
</dbReference>
<organism evidence="2 3">
    <name type="scientific">Mycobacterium intermedium</name>
    <dbReference type="NCBI Taxonomy" id="28445"/>
    <lineage>
        <taxon>Bacteria</taxon>
        <taxon>Bacillati</taxon>
        <taxon>Actinomycetota</taxon>
        <taxon>Actinomycetes</taxon>
        <taxon>Mycobacteriales</taxon>
        <taxon>Mycobacteriaceae</taxon>
        <taxon>Mycobacterium</taxon>
        <taxon>Mycobacterium simiae complex</taxon>
    </lineage>
</organism>
<protein>
    <submittedName>
        <fullName evidence="2">PE family protein</fullName>
    </submittedName>
</protein>
<dbReference type="EMBL" id="MVHT01000019">
    <property type="protein sequence ID" value="ORB07438.1"/>
    <property type="molecule type" value="Genomic_DNA"/>
</dbReference>
<dbReference type="RefSeq" id="WP_069418790.1">
    <property type="nucleotide sequence ID" value="NZ_CBCRZH010000060.1"/>
</dbReference>
<reference evidence="2 3" key="1">
    <citation type="submission" date="2017-02" db="EMBL/GenBank/DDBJ databases">
        <title>The new phylogeny of genus Mycobacterium.</title>
        <authorList>
            <person name="Tortoli E."/>
            <person name="Trovato A."/>
            <person name="Cirillo D.M."/>
        </authorList>
    </citation>
    <scope>NUCLEOTIDE SEQUENCE [LARGE SCALE GENOMIC DNA]</scope>
    <source>
        <strain evidence="2 3">DSM 44049</strain>
    </source>
</reference>
<dbReference type="InterPro" id="IPR000084">
    <property type="entry name" value="PE-PGRS_N"/>
</dbReference>
<evidence type="ECO:0000259" key="1">
    <source>
        <dbReference type="Pfam" id="PF00934"/>
    </source>
</evidence>
<dbReference type="Gene3D" id="1.10.287.850">
    <property type="entry name" value="HP0062-like domain"/>
    <property type="match status" value="1"/>
</dbReference>
<dbReference type="OrthoDB" id="4711231at2"/>
<gene>
    <name evidence="2" type="ORF">BST27_09280</name>
</gene>
<comment type="caution">
    <text evidence="2">The sequence shown here is derived from an EMBL/GenBank/DDBJ whole genome shotgun (WGS) entry which is preliminary data.</text>
</comment>
<evidence type="ECO:0000313" key="3">
    <source>
        <dbReference type="Proteomes" id="UP000192739"/>
    </source>
</evidence>
<dbReference type="InterPro" id="IPR038332">
    <property type="entry name" value="PPE_sf"/>
</dbReference>
<dbReference type="AlphaFoldDB" id="A0A1E3SGN7"/>
<dbReference type="Proteomes" id="UP000192739">
    <property type="component" value="Unassembled WGS sequence"/>
</dbReference>
<dbReference type="Pfam" id="PF00934">
    <property type="entry name" value="PE"/>
    <property type="match status" value="1"/>
</dbReference>
<feature type="domain" description="PE" evidence="1">
    <location>
        <begin position="6"/>
        <end position="94"/>
    </location>
</feature>
<keyword evidence="3" id="KW-1185">Reference proteome</keyword>
<sequence>MPSTFIAPEIVAGAASELAEIGAAIGSANASAAAPTTQVLAAAADEVSTAIAALFSTNAQQFQSLANQALNFHDGFVKLLNNSAAQYLSTELTNAQQALANTLNAPIQNLLGQLAIGSASTLPNPAASGTSGPVLWETPFGPIKAWTTVDYADVLPGAMTMTLTLETAVGTVVWSNSGLLSPPSSQMTGGTITLPPALPLLAAMAGPYVTGQASLANSNNAFFAAIANGDFVGATSAFVSAPFEFTNSILFGHHTVEIGSSQLPAILNTGGVGGQDAFTLKIPFGGLMAGAQPISVTYYDQPGTFVGSTYSYQGTQLGGLGYEIARATGGLALLQAIGAI</sequence>
<evidence type="ECO:0000313" key="2">
    <source>
        <dbReference type="EMBL" id="ORB07438.1"/>
    </source>
</evidence>
<accession>A0A1E3SGN7</accession>
<dbReference type="STRING" id="28445.BHQ20_09065"/>
<proteinExistence type="predicted"/>